<evidence type="ECO:0000259" key="2">
    <source>
        <dbReference type="Pfam" id="PF03629"/>
    </source>
</evidence>
<dbReference type="Gene3D" id="3.40.50.1110">
    <property type="entry name" value="SGNH hydrolase"/>
    <property type="match status" value="1"/>
</dbReference>
<proteinExistence type="predicted"/>
<evidence type="ECO:0000313" key="3">
    <source>
        <dbReference type="EMBL" id="TYP62093.1"/>
    </source>
</evidence>
<dbReference type="RefSeq" id="WP_148926598.1">
    <property type="nucleotide sequence ID" value="NZ_VNHQ01000014.1"/>
</dbReference>
<sequence>MPFASNQSRRAILLPGNPIVYAAFTSFLLTGAPLLAHSEEPTIAARDAQNKRWSQEMIEQPKHQPPALDAKYNHVITFGQSLASAAEGWPALSKQPGYDNLMLGDSTRSATFSGDRFVPVGGATLKPLQAVVQLKRDPKVLLDADAVAQLEEKAQEEGESVEVGALNMARRLYLDSKGIEADPEHLLVASNAATSGRSIAQLSKVGGTHEYKRVLQAVDQARQAAQADDASYNLSALFWLQGEYDYAEVQGGVNDKATYKKMLRQLRNDLNEDTAKAIGQERMPAFISYQTDAKTSVVDGSLDIGLAQWELAKEEPNWYLAGPVYPYVDKGTHLSANGYRWFGQMLGKVLHQVVVDQRGWQPLSPLHATVEGREILMDFHVPHPPLTFSEPYLGHKAQMIENYGFVITDDKGKVPVENIEAAADTVLRLVVGRDLVGIPTIRYASHATGGAGELHDSDPTVADANYEYLPDEGMPDEANIEALVDKPYPLYNWSIAFEIKPSTGHDSER</sequence>
<evidence type="ECO:0000313" key="4">
    <source>
        <dbReference type="Proteomes" id="UP000324282"/>
    </source>
</evidence>
<evidence type="ECO:0000256" key="1">
    <source>
        <dbReference type="ARBA" id="ARBA00022801"/>
    </source>
</evidence>
<accession>A0A5S5B8J1</accession>
<dbReference type="Pfam" id="PF03629">
    <property type="entry name" value="SASA"/>
    <property type="match status" value="1"/>
</dbReference>
<dbReference type="InterPro" id="IPR036514">
    <property type="entry name" value="SGNH_hydro_sf"/>
</dbReference>
<dbReference type="EMBL" id="VNHQ01000014">
    <property type="protein sequence ID" value="TYP62093.1"/>
    <property type="molecule type" value="Genomic_DNA"/>
</dbReference>
<dbReference type="OrthoDB" id="184803at2"/>
<dbReference type="Proteomes" id="UP000324282">
    <property type="component" value="Unassembled WGS sequence"/>
</dbReference>
<name>A0A5S5B8J1_STUST</name>
<dbReference type="GO" id="GO:0016788">
    <property type="term" value="F:hydrolase activity, acting on ester bonds"/>
    <property type="evidence" value="ECO:0007669"/>
    <property type="project" value="UniProtKB-ARBA"/>
</dbReference>
<dbReference type="InterPro" id="IPR005181">
    <property type="entry name" value="SASA"/>
</dbReference>
<feature type="domain" description="Sialate O-acetylesterase" evidence="2">
    <location>
        <begin position="192"/>
        <end position="348"/>
    </location>
</feature>
<dbReference type="SUPFAM" id="SSF52266">
    <property type="entry name" value="SGNH hydrolase"/>
    <property type="match status" value="1"/>
</dbReference>
<protein>
    <recommendedName>
        <fullName evidence="2">Sialate O-acetylesterase domain-containing protein</fullName>
    </recommendedName>
</protein>
<reference evidence="3 4" key="1">
    <citation type="submission" date="2019-07" db="EMBL/GenBank/DDBJ databases">
        <title>Deep subsurface shale carbon reservoir microbial communities from Ohio and West Virginia, USA.</title>
        <authorList>
            <person name="Wrighton K."/>
        </authorList>
    </citation>
    <scope>NUCLEOTIDE SEQUENCE [LARGE SCALE GENOMIC DNA]</scope>
    <source>
        <strain evidence="3 4">NP_8Ht</strain>
    </source>
</reference>
<dbReference type="AlphaFoldDB" id="A0A5S5B8J1"/>
<organism evidence="3 4">
    <name type="scientific">Stutzerimonas stutzeri</name>
    <name type="common">Pseudomonas stutzeri</name>
    <dbReference type="NCBI Taxonomy" id="316"/>
    <lineage>
        <taxon>Bacteria</taxon>
        <taxon>Pseudomonadati</taxon>
        <taxon>Pseudomonadota</taxon>
        <taxon>Gammaproteobacteria</taxon>
        <taxon>Pseudomonadales</taxon>
        <taxon>Pseudomonadaceae</taxon>
        <taxon>Stutzerimonas</taxon>
    </lineage>
</organism>
<keyword evidence="1" id="KW-0378">Hydrolase</keyword>
<gene>
    <name evidence="3" type="ORF">A9A72_124845</name>
</gene>
<comment type="caution">
    <text evidence="3">The sequence shown here is derived from an EMBL/GenBank/DDBJ whole genome shotgun (WGS) entry which is preliminary data.</text>
</comment>